<evidence type="ECO:0000256" key="4">
    <source>
        <dbReference type="ARBA" id="ARBA00022692"/>
    </source>
</evidence>
<dbReference type="PANTHER" id="PTHR31086">
    <property type="entry name" value="ALUMINUM-ACTIVATED MALATE TRANSPORTER 10"/>
    <property type="match status" value="1"/>
</dbReference>
<dbReference type="GO" id="GO:0016020">
    <property type="term" value="C:membrane"/>
    <property type="evidence" value="ECO:0007669"/>
    <property type="project" value="UniProtKB-SubCell"/>
</dbReference>
<evidence type="ECO:0000256" key="1">
    <source>
        <dbReference type="ARBA" id="ARBA00004141"/>
    </source>
</evidence>
<dbReference type="EMBL" id="QZWG01000001">
    <property type="protein sequence ID" value="RZC31301.1"/>
    <property type="molecule type" value="Genomic_DNA"/>
</dbReference>
<evidence type="ECO:0000256" key="2">
    <source>
        <dbReference type="ARBA" id="ARBA00007079"/>
    </source>
</evidence>
<feature type="transmembrane region" description="Helical" evidence="10">
    <location>
        <begin position="99"/>
        <end position="118"/>
    </location>
</feature>
<name>A0A445M7E0_GLYSO</name>
<dbReference type="Gramene" id="XM_028392102.1">
    <property type="protein sequence ID" value="XP_028247903.1"/>
    <property type="gene ID" value="LOC114425253"/>
</dbReference>
<feature type="transmembrane region" description="Helical" evidence="10">
    <location>
        <begin position="54"/>
        <end position="87"/>
    </location>
</feature>
<sequence>MESIEISIPTKPELHESGTKSGANKAWLRDQIQSVWDFCKEDTGREIFALKAGLAVLLVSLLILFEALCQVFGPNIVWAILTAVLVFEDTVGATFNRGFNRALGTLVAGILAIVVAETALSCGHVAEPIIIGLSIFMIAVITSYMKTWPPLVQYEYGFRVALLTYCLIIVSDYRMGNPIRTMFDRLYSIAIGGIISMLVNVSIFPLWAGDQLHKELVKNFHSVADSLEECVKKYLEDVPEKSKVTMASIDAFPDEPAYKRCQSSLNSGSKLETLAKSAKWEPPHGRFMHISYPWAQYVNVGAVLRYCAYEVMALHSIVHAEIQVPYKLRVVFQTEIQEASNQAAEIVRILGRDISRMEWSLKNSHINRLHSSIKRLQRSMYFQYSYLLTSTFEPPILDNSSKSFANNISHIFYHLPYQREMAEQVECYHEITRKQLKRLYSWPPREVDAFEEDSEKNIKLLAGERKAKALESTAILSLTNFAFSLVEFVARVDHLIEAVDKLSKMAKFKPNDGL</sequence>
<feature type="region of interest" description="Disordered" evidence="9">
    <location>
        <begin position="1"/>
        <end position="20"/>
    </location>
</feature>
<keyword evidence="7 10" id="KW-0472">Membrane</keyword>
<feature type="transmembrane region" description="Helical" evidence="10">
    <location>
        <begin position="156"/>
        <end position="174"/>
    </location>
</feature>
<keyword evidence="8" id="KW-0407">Ion channel</keyword>
<dbReference type="AlphaFoldDB" id="A0A445M7E0"/>
<gene>
    <name evidence="11" type="ORF">D0Y65_002310</name>
</gene>
<dbReference type="InterPro" id="IPR020966">
    <property type="entry name" value="ALMT"/>
</dbReference>
<evidence type="ECO:0000256" key="8">
    <source>
        <dbReference type="ARBA" id="ARBA00023303"/>
    </source>
</evidence>
<accession>A0A445M7E0</accession>
<evidence type="ECO:0000313" key="11">
    <source>
        <dbReference type="EMBL" id="RZC31301.1"/>
    </source>
</evidence>
<dbReference type="Proteomes" id="UP000289340">
    <property type="component" value="Chromosome 1"/>
</dbReference>
<proteinExistence type="inferred from homology"/>
<evidence type="ECO:0000256" key="9">
    <source>
        <dbReference type="SAM" id="MobiDB-lite"/>
    </source>
</evidence>
<organism evidence="11 12">
    <name type="scientific">Glycine soja</name>
    <name type="common">Wild soybean</name>
    <dbReference type="NCBI Taxonomy" id="3848"/>
    <lineage>
        <taxon>Eukaryota</taxon>
        <taxon>Viridiplantae</taxon>
        <taxon>Streptophyta</taxon>
        <taxon>Embryophyta</taxon>
        <taxon>Tracheophyta</taxon>
        <taxon>Spermatophyta</taxon>
        <taxon>Magnoliopsida</taxon>
        <taxon>eudicotyledons</taxon>
        <taxon>Gunneridae</taxon>
        <taxon>Pentapetalae</taxon>
        <taxon>rosids</taxon>
        <taxon>fabids</taxon>
        <taxon>Fabales</taxon>
        <taxon>Fabaceae</taxon>
        <taxon>Papilionoideae</taxon>
        <taxon>50 kb inversion clade</taxon>
        <taxon>NPAAA clade</taxon>
        <taxon>indigoferoid/millettioid clade</taxon>
        <taxon>Phaseoleae</taxon>
        <taxon>Glycine</taxon>
        <taxon>Glycine subgen. Soja</taxon>
    </lineage>
</organism>
<feature type="transmembrane region" description="Helical" evidence="10">
    <location>
        <begin position="186"/>
        <end position="208"/>
    </location>
</feature>
<dbReference type="Pfam" id="PF11744">
    <property type="entry name" value="ALMT"/>
    <property type="match status" value="1"/>
</dbReference>
<evidence type="ECO:0000256" key="10">
    <source>
        <dbReference type="SAM" id="Phobius"/>
    </source>
</evidence>
<comment type="caution">
    <text evidence="11">The sequence shown here is derived from an EMBL/GenBank/DDBJ whole genome shotgun (WGS) entry which is preliminary data.</text>
</comment>
<protein>
    <submittedName>
        <fullName evidence="11">Aluminum-activated malate transporter 9</fullName>
    </submittedName>
</protein>
<dbReference type="SMR" id="A0A445M7E0"/>
<comment type="subcellular location">
    <subcellularLocation>
        <location evidence="1">Membrane</location>
        <topology evidence="1">Multi-pass membrane protein</topology>
    </subcellularLocation>
</comment>
<dbReference type="GO" id="GO:0034220">
    <property type="term" value="P:monoatomic ion transmembrane transport"/>
    <property type="evidence" value="ECO:0007669"/>
    <property type="project" value="UniProtKB-KW"/>
</dbReference>
<dbReference type="GO" id="GO:0015743">
    <property type="term" value="P:malate transport"/>
    <property type="evidence" value="ECO:0007669"/>
    <property type="project" value="InterPro"/>
</dbReference>
<evidence type="ECO:0000256" key="3">
    <source>
        <dbReference type="ARBA" id="ARBA00022448"/>
    </source>
</evidence>
<evidence type="ECO:0000256" key="7">
    <source>
        <dbReference type="ARBA" id="ARBA00023136"/>
    </source>
</evidence>
<keyword evidence="5 10" id="KW-1133">Transmembrane helix</keyword>
<keyword evidence="3" id="KW-0813">Transport</keyword>
<keyword evidence="6" id="KW-0406">Ion transport</keyword>
<evidence type="ECO:0000313" key="12">
    <source>
        <dbReference type="Proteomes" id="UP000289340"/>
    </source>
</evidence>
<reference evidence="11 12" key="1">
    <citation type="submission" date="2018-09" db="EMBL/GenBank/DDBJ databases">
        <title>A high-quality reference genome of wild soybean provides a powerful tool to mine soybean genomes.</title>
        <authorList>
            <person name="Xie M."/>
            <person name="Chung C.Y.L."/>
            <person name="Li M.-W."/>
            <person name="Wong F.-L."/>
            <person name="Chan T.-F."/>
            <person name="Lam H.-M."/>
        </authorList>
    </citation>
    <scope>NUCLEOTIDE SEQUENCE [LARGE SCALE GENOMIC DNA]</scope>
    <source>
        <strain evidence="12">cv. W05</strain>
        <tissue evidence="11">Hypocotyl of etiolated seedlings</tissue>
    </source>
</reference>
<comment type="similarity">
    <text evidence="2">Belongs to the aromatic acid exporter (TC 2.A.85) family.</text>
</comment>
<evidence type="ECO:0000256" key="6">
    <source>
        <dbReference type="ARBA" id="ARBA00023065"/>
    </source>
</evidence>
<keyword evidence="4 10" id="KW-0812">Transmembrane</keyword>
<keyword evidence="12" id="KW-1185">Reference proteome</keyword>
<feature type="transmembrane region" description="Helical" evidence="10">
    <location>
        <begin position="125"/>
        <end position="144"/>
    </location>
</feature>
<evidence type="ECO:0000256" key="5">
    <source>
        <dbReference type="ARBA" id="ARBA00022989"/>
    </source>
</evidence>